<dbReference type="AlphaFoldDB" id="A0A0M0K2M6"/>
<feature type="compositionally biased region" description="Low complexity" evidence="1">
    <location>
        <begin position="127"/>
        <end position="146"/>
    </location>
</feature>
<dbReference type="InterPro" id="IPR005151">
    <property type="entry name" value="Tail-specific_protease"/>
</dbReference>
<feature type="region of interest" description="Disordered" evidence="1">
    <location>
        <begin position="123"/>
        <end position="146"/>
    </location>
</feature>
<sequence>MGGPRISCGASRRELIVRAMLHGTACLSCRPAWSADATVYPFRPDKLDLEVWYQLRLHYVDEAFGAMGREAFLAYRDARMREAPVLSDEEALERARVLVQRLEDPYTFIVDASEYERRSRRLATMRPGDSGASAASDGAPSGSLGAQAAPIAARRTVVWRVFSSTRGGRHQGTQWRSAATSGGNQMPSGSARGYLRIESFGGGTVDEIRRALVAMRGAGAADLVVDLRGNLGGSALAAEQAVGLFAPNTARPLLVERTVEGGLLGAGKQGARFSDAAAEWDLPIELWVDERTASAAECLAGALHDICPPGARLVGKRTYGKGLIQGYVDCIGMRLL</sequence>
<dbReference type="OrthoDB" id="43580at2759"/>
<evidence type="ECO:0000313" key="3">
    <source>
        <dbReference type="EMBL" id="KOO33126.1"/>
    </source>
</evidence>
<dbReference type="PANTHER" id="PTHR32060">
    <property type="entry name" value="TAIL-SPECIFIC PROTEASE"/>
    <property type="match status" value="1"/>
</dbReference>
<accession>A0A0M0K2M6</accession>
<dbReference type="PANTHER" id="PTHR32060:SF30">
    <property type="entry name" value="CARBOXY-TERMINAL PROCESSING PROTEASE CTPA"/>
    <property type="match status" value="1"/>
</dbReference>
<evidence type="ECO:0000313" key="4">
    <source>
        <dbReference type="Proteomes" id="UP000037460"/>
    </source>
</evidence>
<dbReference type="SMART" id="SM00245">
    <property type="entry name" value="TSPc"/>
    <property type="match status" value="1"/>
</dbReference>
<comment type="caution">
    <text evidence="3">The sequence shown here is derived from an EMBL/GenBank/DDBJ whole genome shotgun (WGS) entry which is preliminary data.</text>
</comment>
<dbReference type="EMBL" id="JWZX01001597">
    <property type="protein sequence ID" value="KOO33126.1"/>
    <property type="molecule type" value="Genomic_DNA"/>
</dbReference>
<gene>
    <name evidence="3" type="ORF">Ctob_015303</name>
</gene>
<dbReference type="Gene3D" id="3.90.226.10">
    <property type="entry name" value="2-enoyl-CoA Hydratase, Chain A, domain 1"/>
    <property type="match status" value="1"/>
</dbReference>
<feature type="domain" description="Tail specific protease" evidence="2">
    <location>
        <begin position="157"/>
        <end position="334"/>
    </location>
</feature>
<reference evidence="4" key="1">
    <citation type="journal article" date="2015" name="PLoS Genet.">
        <title>Genome Sequence and Transcriptome Analyses of Chrysochromulina tobin: Metabolic Tools for Enhanced Algal Fitness in the Prominent Order Prymnesiales (Haptophyceae).</title>
        <authorList>
            <person name="Hovde B.T."/>
            <person name="Deodato C.R."/>
            <person name="Hunsperger H.M."/>
            <person name="Ryken S.A."/>
            <person name="Yost W."/>
            <person name="Jha R.K."/>
            <person name="Patterson J."/>
            <person name="Monnat R.J. Jr."/>
            <person name="Barlow S.B."/>
            <person name="Starkenburg S.R."/>
            <person name="Cattolico R.A."/>
        </authorList>
    </citation>
    <scope>NUCLEOTIDE SEQUENCE</scope>
    <source>
        <strain evidence="4">CCMP291</strain>
    </source>
</reference>
<name>A0A0M0K2M6_9EUKA</name>
<protein>
    <submittedName>
        <fullName evidence="3">S41 family</fullName>
    </submittedName>
</protein>
<dbReference type="GO" id="GO:0004175">
    <property type="term" value="F:endopeptidase activity"/>
    <property type="evidence" value="ECO:0007669"/>
    <property type="project" value="TreeGrafter"/>
</dbReference>
<dbReference type="SUPFAM" id="SSF52096">
    <property type="entry name" value="ClpP/crotonase"/>
    <property type="match status" value="1"/>
</dbReference>
<dbReference type="Pfam" id="PF03572">
    <property type="entry name" value="Peptidase_S41"/>
    <property type="match status" value="1"/>
</dbReference>
<evidence type="ECO:0000259" key="2">
    <source>
        <dbReference type="SMART" id="SM00245"/>
    </source>
</evidence>
<dbReference type="Proteomes" id="UP000037460">
    <property type="component" value="Unassembled WGS sequence"/>
</dbReference>
<evidence type="ECO:0000256" key="1">
    <source>
        <dbReference type="SAM" id="MobiDB-lite"/>
    </source>
</evidence>
<dbReference type="GO" id="GO:0008236">
    <property type="term" value="F:serine-type peptidase activity"/>
    <property type="evidence" value="ECO:0007669"/>
    <property type="project" value="InterPro"/>
</dbReference>
<proteinExistence type="predicted"/>
<feature type="region of interest" description="Disordered" evidence="1">
    <location>
        <begin position="167"/>
        <end position="188"/>
    </location>
</feature>
<keyword evidence="4" id="KW-1185">Reference proteome</keyword>
<dbReference type="Gene3D" id="3.30.750.44">
    <property type="match status" value="1"/>
</dbReference>
<dbReference type="GO" id="GO:0006508">
    <property type="term" value="P:proteolysis"/>
    <property type="evidence" value="ECO:0007669"/>
    <property type="project" value="InterPro"/>
</dbReference>
<organism evidence="3 4">
    <name type="scientific">Chrysochromulina tobinii</name>
    <dbReference type="NCBI Taxonomy" id="1460289"/>
    <lineage>
        <taxon>Eukaryota</taxon>
        <taxon>Haptista</taxon>
        <taxon>Haptophyta</taxon>
        <taxon>Prymnesiophyceae</taxon>
        <taxon>Prymnesiales</taxon>
        <taxon>Chrysochromulinaceae</taxon>
        <taxon>Chrysochromulina</taxon>
    </lineage>
</organism>
<dbReference type="InterPro" id="IPR029045">
    <property type="entry name" value="ClpP/crotonase-like_dom_sf"/>
</dbReference>
<dbReference type="GO" id="GO:0007165">
    <property type="term" value="P:signal transduction"/>
    <property type="evidence" value="ECO:0007669"/>
    <property type="project" value="TreeGrafter"/>
</dbReference>